<evidence type="ECO:0000259" key="17">
    <source>
        <dbReference type="PROSITE" id="PS50261"/>
    </source>
</evidence>
<keyword evidence="8 13" id="KW-0472">Membrane</keyword>
<dbReference type="GO" id="GO:0005886">
    <property type="term" value="C:plasma membrane"/>
    <property type="evidence" value="ECO:0007669"/>
    <property type="project" value="UniProtKB-SubCell"/>
</dbReference>
<dbReference type="InterPro" id="IPR000832">
    <property type="entry name" value="GPCR_2_secretin-like"/>
</dbReference>
<dbReference type="Gene3D" id="4.10.1240.10">
    <property type="entry name" value="GPCR, family 2, extracellular hormone receptor domain"/>
    <property type="match status" value="1"/>
</dbReference>
<evidence type="ECO:0000256" key="5">
    <source>
        <dbReference type="ARBA" id="ARBA00022729"/>
    </source>
</evidence>
<dbReference type="AlphaFoldDB" id="A0A1X7V7H6"/>
<feature type="transmembrane region" description="Helical" evidence="13">
    <location>
        <begin position="555"/>
        <end position="578"/>
    </location>
</feature>
<proteinExistence type="inferred from homology"/>
<reference evidence="19" key="1">
    <citation type="journal article" date="2010" name="Nature">
        <title>The Amphimedon queenslandica genome and the evolution of animal complexity.</title>
        <authorList>
            <person name="Srivastava M."/>
            <person name="Simakov O."/>
            <person name="Chapman J."/>
            <person name="Fahey B."/>
            <person name="Gauthier M.E."/>
            <person name="Mitros T."/>
            <person name="Richards G.S."/>
            <person name="Conaco C."/>
            <person name="Dacre M."/>
            <person name="Hellsten U."/>
            <person name="Larroux C."/>
            <person name="Putnam N.H."/>
            <person name="Stanke M."/>
            <person name="Adamska M."/>
            <person name="Darling A."/>
            <person name="Degnan S.M."/>
            <person name="Oakley T.H."/>
            <person name="Plachetzki D.C."/>
            <person name="Zhai Y."/>
            <person name="Adamski M."/>
            <person name="Calcino A."/>
            <person name="Cummins S.F."/>
            <person name="Goodstein D.M."/>
            <person name="Harris C."/>
            <person name="Jackson D.J."/>
            <person name="Leys S.P."/>
            <person name="Shu S."/>
            <person name="Woodcroft B.J."/>
            <person name="Vervoort M."/>
            <person name="Kosik K.S."/>
            <person name="Manning G."/>
            <person name="Degnan B.M."/>
            <person name="Rokhsar D.S."/>
        </authorList>
    </citation>
    <scope>NUCLEOTIDE SEQUENCE [LARGE SCALE GENOMIC DNA]</scope>
</reference>
<evidence type="ECO:0000256" key="11">
    <source>
        <dbReference type="ARBA" id="ARBA00023180"/>
    </source>
</evidence>
<dbReference type="InterPro" id="IPR000203">
    <property type="entry name" value="GPS"/>
</dbReference>
<feature type="transmembrane region" description="Helical" evidence="13">
    <location>
        <begin position="481"/>
        <end position="504"/>
    </location>
</feature>
<dbReference type="SUPFAM" id="SSF111418">
    <property type="entry name" value="Hormone receptor domain"/>
    <property type="match status" value="1"/>
</dbReference>
<keyword evidence="6 13" id="KW-1133">Transmembrane helix</keyword>
<dbReference type="SMART" id="SM00303">
    <property type="entry name" value="GPS"/>
    <property type="match status" value="1"/>
</dbReference>
<feature type="signal peptide" evidence="14">
    <location>
        <begin position="1"/>
        <end position="26"/>
    </location>
</feature>
<feature type="domain" description="G-protein coupled receptors family 2 profile 1" evidence="16">
    <location>
        <begin position="84"/>
        <end position="135"/>
    </location>
</feature>
<feature type="transmembrane region" description="Helical" evidence="13">
    <location>
        <begin position="711"/>
        <end position="739"/>
    </location>
</feature>
<dbReference type="PANTHER" id="PTHR12011">
    <property type="entry name" value="ADHESION G-PROTEIN COUPLED RECEPTOR"/>
    <property type="match status" value="1"/>
</dbReference>
<evidence type="ECO:0000256" key="13">
    <source>
        <dbReference type="SAM" id="Phobius"/>
    </source>
</evidence>
<dbReference type="SUPFAM" id="SSF81321">
    <property type="entry name" value="Family A G protein-coupled receptor-like"/>
    <property type="match status" value="1"/>
</dbReference>
<dbReference type="STRING" id="400682.A0A1X7V7H6"/>
<evidence type="ECO:0000256" key="14">
    <source>
        <dbReference type="SAM" id="SignalP"/>
    </source>
</evidence>
<keyword evidence="3" id="KW-1003">Cell membrane</keyword>
<evidence type="ECO:0000256" key="4">
    <source>
        <dbReference type="ARBA" id="ARBA00022692"/>
    </source>
</evidence>
<dbReference type="PROSITE" id="PS50221">
    <property type="entry name" value="GAIN_B"/>
    <property type="match status" value="1"/>
</dbReference>
<sequence length="780" mass="86465">MAQVQAGVRSMIMLLLVLVTVFSVSGQPSSPAKKPSTSVVTNSTAVEPTAVQTSPAPTSSSSYFVETSTFFLSSTPTGTPAPECPSQMDPIWRLPWPRTARNTTAVIPCPPHLHGHARRRCTIFGFWKLPNVSNCYGGSIGNVGLQAGSFFGNNNQTDVDGALYLVNQLNNLTRPRMPIPPDELNTLNYVVGQTVALLRRQGGPGASQAMDLFDAFNNVLDRNNSAGWRELQQSQSSSEELLSNAEEYALYIASTINGTDDTTVFSAENLVLRARKFSRSRFKKFSNSRFPNKSDLVNSSVSDITNSITIPADYLEARANDSDDGDVSVAYMLFPSIQDFLPSDENYSIPSVVLSAQVITSDEDLTGDIETESVLLESPIEITFSLDLDIDYNEDNESLVFNCVYWNFSSDFNTTASSRWESEGIDTSFANESFVRCLSSHLTNFAVLVSVVDKESTTTIVTNGTDATETPTELEDHLLSVFSYIGCSVSIMCLLATIVCLLTLKKGLFEKPVNFIHLNLSIALLLALILFVGGVETAVNIPELCKTIAVLAHYFFLSAFSWMLCEAIMLYLLLVVVFSRLIKMWYIFLILGWGLPIIPVAVTLGVRFDEYTSEHLCWLNTKHGIIWSFVGPILAVICINTVILVIVLVQIARSMHAKKRRKTITKRFNNEPEKKNHSEAFKIAKGMIVLLPLLGSTWIIGIFFVSENTTVFAWLFVIFNSLQGAFIFFFHVASGPLVWGRIQKRLKQKKRERESSMYTTKTHLPTKVSTMSMTTENTVL</sequence>
<dbReference type="PRINTS" id="PR00249">
    <property type="entry name" value="GPCRSECRETIN"/>
</dbReference>
<dbReference type="Gene3D" id="2.60.220.50">
    <property type="match status" value="1"/>
</dbReference>
<protein>
    <recommendedName>
        <fullName evidence="20">G-protein coupled receptors family 2 profile 2 domain-containing protein</fullName>
    </recommendedName>
</protein>
<dbReference type="InterPro" id="IPR001879">
    <property type="entry name" value="GPCR_2_extracellular_dom"/>
</dbReference>
<evidence type="ECO:0008006" key="20">
    <source>
        <dbReference type="Google" id="ProtNLM"/>
    </source>
</evidence>
<comment type="similarity">
    <text evidence="2">Belongs to the G-protein coupled receptor 2 family. Adhesion G-protein coupled receptor (ADGR) subfamily.</text>
</comment>
<dbReference type="SMART" id="SM00008">
    <property type="entry name" value="HormR"/>
    <property type="match status" value="1"/>
</dbReference>
<dbReference type="EnsemblMetazoa" id="XM_019994786.1">
    <property type="protein sequence ID" value="XP_019850345.1"/>
    <property type="gene ID" value="LOC100641120"/>
</dbReference>
<organism evidence="18">
    <name type="scientific">Amphimedon queenslandica</name>
    <name type="common">Sponge</name>
    <dbReference type="NCBI Taxonomy" id="400682"/>
    <lineage>
        <taxon>Eukaryota</taxon>
        <taxon>Metazoa</taxon>
        <taxon>Porifera</taxon>
        <taxon>Demospongiae</taxon>
        <taxon>Heteroscleromorpha</taxon>
        <taxon>Haplosclerida</taxon>
        <taxon>Niphatidae</taxon>
        <taxon>Amphimedon</taxon>
    </lineage>
</organism>
<dbReference type="InterPro" id="IPR057244">
    <property type="entry name" value="GAIN_B"/>
</dbReference>
<dbReference type="InterPro" id="IPR036445">
    <property type="entry name" value="GPCR_2_extracell_dom_sf"/>
</dbReference>
<dbReference type="InterPro" id="IPR032471">
    <property type="entry name" value="AGRL2-4_GAIN_subdom_A"/>
</dbReference>
<reference evidence="18" key="2">
    <citation type="submission" date="2017-05" db="UniProtKB">
        <authorList>
            <consortium name="EnsemblMetazoa"/>
        </authorList>
    </citation>
    <scope>IDENTIFICATION</scope>
</reference>
<feature type="domain" description="G-protein coupled receptors family 2 profile 2" evidence="17">
    <location>
        <begin position="479"/>
        <end position="735"/>
    </location>
</feature>
<dbReference type="eggNOG" id="KOG4193">
    <property type="taxonomic scope" value="Eukaryota"/>
</dbReference>
<evidence type="ECO:0000256" key="12">
    <source>
        <dbReference type="ARBA" id="ARBA00023224"/>
    </source>
</evidence>
<evidence type="ECO:0000313" key="18">
    <source>
        <dbReference type="EnsemblMetazoa" id="Aqu2.1.35951_001"/>
    </source>
</evidence>
<evidence type="ECO:0000259" key="16">
    <source>
        <dbReference type="PROSITE" id="PS50227"/>
    </source>
</evidence>
<gene>
    <name evidence="18" type="primary">100641120</name>
</gene>
<dbReference type="Gene3D" id="1.20.1070.10">
    <property type="entry name" value="Rhodopsin 7-helix transmembrane proteins"/>
    <property type="match status" value="1"/>
</dbReference>
<feature type="chain" id="PRO_5012710956" description="G-protein coupled receptors family 2 profile 2 domain-containing protein" evidence="14">
    <location>
        <begin position="27"/>
        <end position="780"/>
    </location>
</feature>
<accession>A0A1X7V7H6</accession>
<dbReference type="GO" id="GO:0004930">
    <property type="term" value="F:G protein-coupled receptor activity"/>
    <property type="evidence" value="ECO:0007669"/>
    <property type="project" value="UniProtKB-KW"/>
</dbReference>
<evidence type="ECO:0000256" key="9">
    <source>
        <dbReference type="ARBA" id="ARBA00023157"/>
    </source>
</evidence>
<dbReference type="GO" id="GO:0007166">
    <property type="term" value="P:cell surface receptor signaling pathway"/>
    <property type="evidence" value="ECO:0007669"/>
    <property type="project" value="InterPro"/>
</dbReference>
<dbReference type="PROSITE" id="PS50261">
    <property type="entry name" value="G_PROTEIN_RECEP_F2_4"/>
    <property type="match status" value="1"/>
</dbReference>
<name>A0A1X7V7H6_AMPQE</name>
<feature type="transmembrane region" description="Helical" evidence="13">
    <location>
        <begin position="683"/>
        <end position="705"/>
    </location>
</feature>
<dbReference type="PANTHER" id="PTHR12011:SF347">
    <property type="entry name" value="FI21270P1-RELATED"/>
    <property type="match status" value="1"/>
</dbReference>
<feature type="domain" description="GAIN-B" evidence="15">
    <location>
        <begin position="286"/>
        <end position="455"/>
    </location>
</feature>
<dbReference type="Pfam" id="PF16489">
    <property type="entry name" value="GAIN"/>
    <property type="match status" value="1"/>
</dbReference>
<dbReference type="OrthoDB" id="347083at2759"/>
<dbReference type="Pfam" id="PF01825">
    <property type="entry name" value="GPS"/>
    <property type="match status" value="1"/>
</dbReference>
<comment type="subcellular location">
    <subcellularLocation>
        <location evidence="1">Cell membrane</location>
        <topology evidence="1">Multi-pass membrane protein</topology>
    </subcellularLocation>
</comment>
<keyword evidence="10" id="KW-0675">Receptor</keyword>
<evidence type="ECO:0000256" key="6">
    <source>
        <dbReference type="ARBA" id="ARBA00022989"/>
    </source>
</evidence>
<evidence type="ECO:0000259" key="15">
    <source>
        <dbReference type="PROSITE" id="PS50221"/>
    </source>
</evidence>
<evidence type="ECO:0000256" key="10">
    <source>
        <dbReference type="ARBA" id="ARBA00023170"/>
    </source>
</evidence>
<keyword evidence="7" id="KW-0297">G-protein coupled receptor</keyword>
<dbReference type="EnsemblMetazoa" id="Aqu2.1.35951_001">
    <property type="protein sequence ID" value="Aqu2.1.35951_001"/>
    <property type="gene ID" value="Aqu2.1.35951"/>
</dbReference>
<evidence type="ECO:0000256" key="8">
    <source>
        <dbReference type="ARBA" id="ARBA00023136"/>
    </source>
</evidence>
<dbReference type="Pfam" id="PF00002">
    <property type="entry name" value="7tm_2"/>
    <property type="match status" value="1"/>
</dbReference>
<evidence type="ECO:0000256" key="1">
    <source>
        <dbReference type="ARBA" id="ARBA00004651"/>
    </source>
</evidence>
<keyword evidence="4 13" id="KW-0812">Transmembrane</keyword>
<feature type="transmembrane region" description="Helical" evidence="13">
    <location>
        <begin position="516"/>
        <end position="535"/>
    </location>
</feature>
<evidence type="ECO:0000256" key="2">
    <source>
        <dbReference type="ARBA" id="ARBA00007343"/>
    </source>
</evidence>
<dbReference type="FunFam" id="1.20.1070.10:FF:000058">
    <property type="entry name" value="Adhesion G protein-coupled receptor F5"/>
    <property type="match status" value="1"/>
</dbReference>
<dbReference type="Proteomes" id="UP000007879">
    <property type="component" value="Unassembled WGS sequence"/>
</dbReference>
<keyword evidence="19" id="KW-1185">Reference proteome</keyword>
<keyword evidence="11" id="KW-0325">Glycoprotein</keyword>
<feature type="transmembrane region" description="Helical" evidence="13">
    <location>
        <begin position="626"/>
        <end position="652"/>
    </location>
</feature>
<evidence type="ECO:0000256" key="7">
    <source>
        <dbReference type="ARBA" id="ARBA00023040"/>
    </source>
</evidence>
<keyword evidence="5 14" id="KW-0732">Signal</keyword>
<dbReference type="KEGG" id="aqu:100641120"/>
<keyword evidence="9" id="KW-1015">Disulfide bond</keyword>
<keyword evidence="12" id="KW-0807">Transducer</keyword>
<evidence type="ECO:0000256" key="3">
    <source>
        <dbReference type="ARBA" id="ARBA00022475"/>
    </source>
</evidence>
<dbReference type="InterPro" id="IPR017981">
    <property type="entry name" value="GPCR_2-like_7TM"/>
</dbReference>
<dbReference type="PROSITE" id="PS50227">
    <property type="entry name" value="G_PROTEIN_RECEP_F2_3"/>
    <property type="match status" value="1"/>
</dbReference>
<dbReference type="InParanoid" id="A0A1X7V7H6"/>
<feature type="transmembrane region" description="Helical" evidence="13">
    <location>
        <begin position="585"/>
        <end position="606"/>
    </location>
</feature>
<evidence type="ECO:0000313" key="19">
    <source>
        <dbReference type="Proteomes" id="UP000007879"/>
    </source>
</evidence>
<dbReference type="Pfam" id="PF02793">
    <property type="entry name" value="HRM"/>
    <property type="match status" value="1"/>
</dbReference>
<dbReference type="InterPro" id="IPR046338">
    <property type="entry name" value="GAIN_dom_sf"/>
</dbReference>